<feature type="region of interest" description="Disordered" evidence="1">
    <location>
        <begin position="81"/>
        <end position="123"/>
    </location>
</feature>
<accession>A0A6P4IIX7</accession>
<feature type="compositionally biased region" description="Polar residues" evidence="1">
    <location>
        <begin position="167"/>
        <end position="177"/>
    </location>
</feature>
<dbReference type="Proteomes" id="UP001652661">
    <property type="component" value="Chromosome 2L"/>
</dbReference>
<reference evidence="2" key="1">
    <citation type="submission" date="2025-05" db="UniProtKB">
        <authorList>
            <consortium name="RefSeq"/>
        </authorList>
    </citation>
    <scope>NUCLEOTIDE SEQUENCE [LARGE SCALE GENOMIC DNA]</scope>
    <source>
        <strain evidence="2">14028-0561.14</strain>
    </source>
</reference>
<dbReference type="RefSeq" id="XP_017022503.1">
    <property type="nucleotide sequence ID" value="XM_017167014.3"/>
</dbReference>
<evidence type="ECO:0000313" key="2">
    <source>
        <dbReference type="Proteomes" id="UP001652661"/>
    </source>
</evidence>
<dbReference type="GeneID" id="108074816"/>
<protein>
    <submittedName>
        <fullName evidence="3">Uncharacterized protein</fullName>
    </submittedName>
</protein>
<sequence>MCSKRNLSVLVDTEDEQENQPNITAKSFCQHTSSEFAGSPKAHGSNVSGDSLSTQRKNNASKFEKSWLALNKSCMALSPMDSSENISMTSSPATKRRTKALPVSIGQNSPRTPPAIPRSRLSSSFKTSQRWNALMSEESCHSLIRKSPQTSPLMPVKSPQMFSFFKTSTINDNSPKTSPLIEKTNRSPRRLSSSLKTSQRWNDLMSDHLLNESSCTDDSHLESSPAIRLVPEQPSQYLPSSSQKRVTQKPHKRAVKGGYAESFQRLLKSVRMDQRHQSSREATHKVQVLSLNEEFNLSMALVEAESQQGSSSSIFNIILQSNQSKDVKAGSRLKFYLDPNIKPLQLSNKQLVYCQPHNVIVL</sequence>
<feature type="compositionally biased region" description="Polar residues" evidence="1">
    <location>
        <begin position="81"/>
        <end position="93"/>
    </location>
</feature>
<organism evidence="2 3">
    <name type="scientific">Drosophila kikkawai</name>
    <name type="common">Fruit fly</name>
    <dbReference type="NCBI Taxonomy" id="30033"/>
    <lineage>
        <taxon>Eukaryota</taxon>
        <taxon>Metazoa</taxon>
        <taxon>Ecdysozoa</taxon>
        <taxon>Arthropoda</taxon>
        <taxon>Hexapoda</taxon>
        <taxon>Insecta</taxon>
        <taxon>Pterygota</taxon>
        <taxon>Neoptera</taxon>
        <taxon>Endopterygota</taxon>
        <taxon>Diptera</taxon>
        <taxon>Brachycera</taxon>
        <taxon>Muscomorpha</taxon>
        <taxon>Ephydroidea</taxon>
        <taxon>Drosophilidae</taxon>
        <taxon>Drosophila</taxon>
        <taxon>Sophophora</taxon>
    </lineage>
</organism>
<feature type="region of interest" description="Disordered" evidence="1">
    <location>
        <begin position="1"/>
        <end position="57"/>
    </location>
</feature>
<feature type="region of interest" description="Disordered" evidence="1">
    <location>
        <begin position="167"/>
        <end position="197"/>
    </location>
</feature>
<keyword evidence="2" id="KW-1185">Reference proteome</keyword>
<feature type="compositionally biased region" description="Polar residues" evidence="1">
    <location>
        <begin position="233"/>
        <end position="245"/>
    </location>
</feature>
<feature type="compositionally biased region" description="Polar residues" evidence="1">
    <location>
        <begin position="19"/>
        <end position="36"/>
    </location>
</feature>
<evidence type="ECO:0000256" key="1">
    <source>
        <dbReference type="SAM" id="MobiDB-lite"/>
    </source>
</evidence>
<dbReference type="OrthoDB" id="7856623at2759"/>
<reference evidence="3" key="2">
    <citation type="submission" date="2025-08" db="UniProtKB">
        <authorList>
            <consortium name="RefSeq"/>
        </authorList>
    </citation>
    <scope>IDENTIFICATION</scope>
    <source>
        <strain evidence="3">14028-0561.14</strain>
        <tissue evidence="3">Whole fly</tissue>
    </source>
</reference>
<name>A0A6P4IIX7_DROKI</name>
<evidence type="ECO:0000313" key="3">
    <source>
        <dbReference type="RefSeq" id="XP_017022503.1"/>
    </source>
</evidence>
<feature type="compositionally biased region" description="Polar residues" evidence="1">
    <location>
        <begin position="45"/>
        <end position="57"/>
    </location>
</feature>
<feature type="region of interest" description="Disordered" evidence="1">
    <location>
        <begin position="214"/>
        <end position="255"/>
    </location>
</feature>
<feature type="compositionally biased region" description="Basic residues" evidence="1">
    <location>
        <begin position="246"/>
        <end position="255"/>
    </location>
</feature>
<gene>
    <name evidence="3" type="primary">LOC108074816</name>
</gene>
<dbReference type="AlphaFoldDB" id="A0A6P4IIX7"/>
<proteinExistence type="predicted"/>